<protein>
    <submittedName>
        <fullName evidence="3">Cysteine desulfurase</fullName>
    </submittedName>
</protein>
<evidence type="ECO:0000259" key="2">
    <source>
        <dbReference type="Pfam" id="PF00266"/>
    </source>
</evidence>
<dbReference type="Pfam" id="PF00266">
    <property type="entry name" value="Aminotran_5"/>
    <property type="match status" value="1"/>
</dbReference>
<dbReference type="Gene3D" id="3.40.640.10">
    <property type="entry name" value="Type I PLP-dependent aspartate aminotransferase-like (Major domain)"/>
    <property type="match status" value="1"/>
</dbReference>
<dbReference type="AlphaFoldDB" id="A0A2A4XD84"/>
<reference evidence="4" key="1">
    <citation type="submission" date="2017-08" db="EMBL/GenBank/DDBJ databases">
        <title>A dynamic microbial community with high functional redundancy inhabits the cold, oxic subseafloor aquifer.</title>
        <authorList>
            <person name="Tully B.J."/>
            <person name="Wheat C.G."/>
            <person name="Glazer B.T."/>
            <person name="Huber J.A."/>
        </authorList>
    </citation>
    <scope>NUCLEOTIDE SEQUENCE [LARGE SCALE GENOMIC DNA]</scope>
</reference>
<dbReference type="InterPro" id="IPR000192">
    <property type="entry name" value="Aminotrans_V_dom"/>
</dbReference>
<feature type="domain" description="Aminotransferase class V" evidence="2">
    <location>
        <begin position="25"/>
        <end position="405"/>
    </location>
</feature>
<dbReference type="InterPro" id="IPR015421">
    <property type="entry name" value="PyrdxlP-dep_Trfase_major"/>
</dbReference>
<organism evidence="3 4">
    <name type="scientific">SAR86 cluster bacterium</name>
    <dbReference type="NCBI Taxonomy" id="2030880"/>
    <lineage>
        <taxon>Bacteria</taxon>
        <taxon>Pseudomonadati</taxon>
        <taxon>Pseudomonadota</taxon>
        <taxon>Gammaproteobacteria</taxon>
        <taxon>SAR86 cluster</taxon>
    </lineage>
</organism>
<gene>
    <name evidence="3" type="ORF">COB20_02860</name>
</gene>
<proteinExistence type="predicted"/>
<sequence length="414" mass="47133">MPERTDLDLSFVREQYPKNHWDWAFFENAGGAFVPHSVVQRISSYMTETQVQPGYPYPESTDAAERMNLGHQLMAEFVGADIDEITISPSTSFNVYVLAQALRHLWKKDDEIIVATLNHEANSGPWRRLEEFGLKIVEWPIESDTAELNLDTLDKLLNKKTQLVAFPHVSNVAGNVNDVPSITKLAHSVGALVCVDGVAYAPHRALSVKEWDVDFYLFSFYKVFGPHMGCLYGKQEILRKARGQYHYFFEEDDLLHKMNPAGPNHESIASLVGIADYFDTLYAHHFDKDEPSFFARSQALYAKFAEHEQVLSRKFLDFITSREDVRLIGRHESDKNIRVPTFSFISNKMGSEEIARAVSRDKVAISFGHFYAKRLIESLGVKDTEDGVVRCSMAHYNTVDEVDTLIRSLERVLG</sequence>
<dbReference type="PANTHER" id="PTHR43586">
    <property type="entry name" value="CYSTEINE DESULFURASE"/>
    <property type="match status" value="1"/>
</dbReference>
<dbReference type="PANTHER" id="PTHR43586:SF21">
    <property type="entry name" value="PYRIDOXAL PHOSPHATE (PLP)-DEPENDENT ASPARTATE AMINOTRANSFERASE SUPERFAMILY"/>
    <property type="match status" value="1"/>
</dbReference>
<name>A0A2A4XD84_9GAMM</name>
<dbReference type="Proteomes" id="UP000218767">
    <property type="component" value="Unassembled WGS sequence"/>
</dbReference>
<dbReference type="InterPro" id="IPR015422">
    <property type="entry name" value="PyrdxlP-dep_Trfase_small"/>
</dbReference>
<comment type="caution">
    <text evidence="3">The sequence shown here is derived from an EMBL/GenBank/DDBJ whole genome shotgun (WGS) entry which is preliminary data.</text>
</comment>
<dbReference type="InterPro" id="IPR015424">
    <property type="entry name" value="PyrdxlP-dep_Trfase"/>
</dbReference>
<accession>A0A2A4XD84</accession>
<dbReference type="SUPFAM" id="SSF53383">
    <property type="entry name" value="PLP-dependent transferases"/>
    <property type="match status" value="1"/>
</dbReference>
<evidence type="ECO:0000313" key="3">
    <source>
        <dbReference type="EMBL" id="PCI80588.1"/>
    </source>
</evidence>
<keyword evidence="1" id="KW-0663">Pyridoxal phosphate</keyword>
<dbReference type="EMBL" id="NVUL01000009">
    <property type="protein sequence ID" value="PCI80588.1"/>
    <property type="molecule type" value="Genomic_DNA"/>
</dbReference>
<evidence type="ECO:0000256" key="1">
    <source>
        <dbReference type="ARBA" id="ARBA00022898"/>
    </source>
</evidence>
<evidence type="ECO:0000313" key="4">
    <source>
        <dbReference type="Proteomes" id="UP000218767"/>
    </source>
</evidence>
<dbReference type="Gene3D" id="3.90.1150.10">
    <property type="entry name" value="Aspartate Aminotransferase, domain 1"/>
    <property type="match status" value="1"/>
</dbReference>